<feature type="binding site" evidence="14">
    <location>
        <position position="557"/>
    </location>
    <ligand>
        <name>Ni(2+)</name>
        <dbReference type="ChEBI" id="CHEBI:49786"/>
    </ligand>
</feature>
<dbReference type="AlphaFoldDB" id="A0A6L7G9H4"/>
<dbReference type="GO" id="GO:0033748">
    <property type="term" value="F:hydrogenase (acceptor) activity"/>
    <property type="evidence" value="ECO:0007669"/>
    <property type="project" value="UniProtKB-EC"/>
</dbReference>
<organism evidence="16 17">
    <name type="scientific">Pseudooceanicola albus</name>
    <dbReference type="NCBI Taxonomy" id="2692189"/>
    <lineage>
        <taxon>Bacteria</taxon>
        <taxon>Pseudomonadati</taxon>
        <taxon>Pseudomonadota</taxon>
        <taxon>Alphaproteobacteria</taxon>
        <taxon>Rhodobacterales</taxon>
        <taxon>Paracoccaceae</taxon>
        <taxon>Pseudooceanicola</taxon>
    </lineage>
</organism>
<comment type="subunit">
    <text evidence="4">Heterodimer of a large and a small subunit.</text>
</comment>
<reference evidence="16 17" key="1">
    <citation type="submission" date="2019-12" db="EMBL/GenBank/DDBJ databases">
        <authorList>
            <person name="Li M."/>
        </authorList>
    </citation>
    <scope>NUCLEOTIDE SEQUENCE [LARGE SCALE GENOMIC DNA]</scope>
    <source>
        <strain evidence="16 17">GBMRC 2024</strain>
    </source>
</reference>
<comment type="subcellular location">
    <subcellularLocation>
        <location evidence="2">Cell membrane</location>
        <topology evidence="2">Peripheral membrane protein</topology>
    </subcellularLocation>
</comment>
<dbReference type="Gene3D" id="1.10.645.10">
    <property type="entry name" value="Cytochrome-c3 Hydrogenase, chain B"/>
    <property type="match status" value="1"/>
</dbReference>
<dbReference type="PROSITE" id="PS00507">
    <property type="entry name" value="NI_HGENASE_L_1"/>
    <property type="match status" value="1"/>
</dbReference>
<comment type="catalytic activity">
    <reaction evidence="13">
        <text>H2 + A = AH2</text>
        <dbReference type="Rhea" id="RHEA:12116"/>
        <dbReference type="ChEBI" id="CHEBI:13193"/>
        <dbReference type="ChEBI" id="CHEBI:17499"/>
        <dbReference type="ChEBI" id="CHEBI:18276"/>
        <dbReference type="EC" id="1.12.99.6"/>
    </reaction>
</comment>
<dbReference type="Proteomes" id="UP000477911">
    <property type="component" value="Unassembled WGS sequence"/>
</dbReference>
<dbReference type="InterPro" id="IPR001501">
    <property type="entry name" value="Ni-dep_hyd_lsu"/>
</dbReference>
<keyword evidence="7 14" id="KW-0479">Metal-binding</keyword>
<evidence type="ECO:0000256" key="13">
    <source>
        <dbReference type="ARBA" id="ARBA00048757"/>
    </source>
</evidence>
<evidence type="ECO:0000256" key="1">
    <source>
        <dbReference type="ARBA" id="ARBA00001967"/>
    </source>
</evidence>
<dbReference type="GO" id="GO:0016151">
    <property type="term" value="F:nickel cation binding"/>
    <property type="evidence" value="ECO:0007669"/>
    <property type="project" value="InterPro"/>
</dbReference>
<dbReference type="RefSeq" id="WP_160896437.1">
    <property type="nucleotide sequence ID" value="NZ_WUMU01000026.1"/>
</dbReference>
<evidence type="ECO:0000256" key="8">
    <source>
        <dbReference type="ARBA" id="ARBA00023002"/>
    </source>
</evidence>
<protein>
    <recommendedName>
        <fullName evidence="10">Uptake hydrogenase large subunit</fullName>
        <ecNumber evidence="5">1.12.99.6</ecNumber>
    </recommendedName>
    <alternativeName>
        <fullName evidence="12">Hydrogenlyase</fullName>
    </alternativeName>
    <alternativeName>
        <fullName evidence="11">Membrane-bound hydrogenase large subunit</fullName>
    </alternativeName>
</protein>
<proteinExistence type="inferred from homology"/>
<evidence type="ECO:0000256" key="12">
    <source>
        <dbReference type="ARBA" id="ARBA00042683"/>
    </source>
</evidence>
<comment type="cofactor">
    <cofactor evidence="1 14">
        <name>Ni(2+)</name>
        <dbReference type="ChEBI" id="CHEBI:49786"/>
    </cofactor>
</comment>
<evidence type="ECO:0000256" key="10">
    <source>
        <dbReference type="ARBA" id="ARBA00040803"/>
    </source>
</evidence>
<keyword evidence="14" id="KW-0460">Magnesium</keyword>
<evidence type="ECO:0000256" key="6">
    <source>
        <dbReference type="ARBA" id="ARBA00022596"/>
    </source>
</evidence>
<keyword evidence="17" id="KW-1185">Reference proteome</keyword>
<evidence type="ECO:0000256" key="15">
    <source>
        <dbReference type="RuleBase" id="RU003896"/>
    </source>
</evidence>
<feature type="binding site" evidence="14">
    <location>
        <position position="563"/>
    </location>
    <ligand>
        <name>Mg(2+)</name>
        <dbReference type="ChEBI" id="CHEBI:18420"/>
    </ligand>
</feature>
<dbReference type="InterPro" id="IPR050867">
    <property type="entry name" value="NiFe/NiFeSe_hydrgnase_LSU"/>
</dbReference>
<evidence type="ECO:0000256" key="14">
    <source>
        <dbReference type="PIRSR" id="PIRSR601501-1"/>
    </source>
</evidence>
<evidence type="ECO:0000256" key="9">
    <source>
        <dbReference type="ARBA" id="ARBA00037655"/>
    </source>
</evidence>
<dbReference type="PANTHER" id="PTHR42958:SF2">
    <property type="entry name" value="UPTAKE HYDROGENASE LARGE SUBUNIT"/>
    <property type="match status" value="1"/>
</dbReference>
<dbReference type="PANTHER" id="PTHR42958">
    <property type="entry name" value="HYDROGENASE-2 LARGE CHAIN"/>
    <property type="match status" value="1"/>
</dbReference>
<dbReference type="FunFam" id="1.10.645.10:FF:000002">
    <property type="entry name" value="Hydrogenase 2 large subunit"/>
    <property type="match status" value="1"/>
</dbReference>
<evidence type="ECO:0000313" key="16">
    <source>
        <dbReference type="EMBL" id="MXN20312.1"/>
    </source>
</evidence>
<dbReference type="EC" id="1.12.99.6" evidence="5"/>
<feature type="binding site" evidence="14">
    <location>
        <position position="560"/>
    </location>
    <ligand>
        <name>Fe cation</name>
        <dbReference type="ChEBI" id="CHEBI:24875"/>
    </ligand>
</feature>
<dbReference type="GO" id="GO:0008901">
    <property type="term" value="F:ferredoxin hydrogenase activity"/>
    <property type="evidence" value="ECO:0007669"/>
    <property type="project" value="InterPro"/>
</dbReference>
<name>A0A6L7G9H4_9RHOB</name>
<evidence type="ECO:0000256" key="11">
    <source>
        <dbReference type="ARBA" id="ARBA00041237"/>
    </source>
</evidence>
<dbReference type="InterPro" id="IPR018194">
    <property type="entry name" value="Ni-dep_hyd_lsu_Ni_BS"/>
</dbReference>
<feature type="binding site" evidence="14">
    <location>
        <position position="43"/>
    </location>
    <ligand>
        <name>Mg(2+)</name>
        <dbReference type="ChEBI" id="CHEBI:18420"/>
    </ligand>
</feature>
<feature type="binding site" evidence="14">
    <location>
        <position position="62"/>
    </location>
    <ligand>
        <name>Mg(2+)</name>
        <dbReference type="ChEBI" id="CHEBI:18420"/>
    </ligand>
</feature>
<keyword evidence="8 15" id="KW-0560">Oxidoreductase</keyword>
<evidence type="ECO:0000256" key="2">
    <source>
        <dbReference type="ARBA" id="ARBA00004202"/>
    </source>
</evidence>
<dbReference type="SUPFAM" id="SSF56762">
    <property type="entry name" value="HydB/Nqo4-like"/>
    <property type="match status" value="1"/>
</dbReference>
<gene>
    <name evidence="16" type="ORF">GR170_20950</name>
</gene>
<dbReference type="PROSITE" id="PS00508">
    <property type="entry name" value="NI_HGENASE_L_2"/>
    <property type="match status" value="1"/>
</dbReference>
<evidence type="ECO:0000256" key="4">
    <source>
        <dbReference type="ARBA" id="ARBA00011771"/>
    </source>
</evidence>
<dbReference type="Pfam" id="PF00374">
    <property type="entry name" value="NiFeSe_Hases"/>
    <property type="match status" value="1"/>
</dbReference>
<keyword evidence="6 14" id="KW-0533">Nickel</keyword>
<feature type="binding site" evidence="14">
    <location>
        <position position="65"/>
    </location>
    <ligand>
        <name>Ni(2+)</name>
        <dbReference type="ChEBI" id="CHEBI:49786"/>
    </ligand>
</feature>
<evidence type="ECO:0000256" key="7">
    <source>
        <dbReference type="ARBA" id="ARBA00022723"/>
    </source>
</evidence>
<comment type="similarity">
    <text evidence="3 15">Belongs to the [NiFe]/[NiFeSe] hydrogenase large subunit family.</text>
</comment>
<evidence type="ECO:0000256" key="5">
    <source>
        <dbReference type="ARBA" id="ARBA00012082"/>
    </source>
</evidence>
<comment type="cofactor">
    <cofactor evidence="14">
        <name>Fe cation</name>
        <dbReference type="ChEBI" id="CHEBI:24875"/>
    </cofactor>
</comment>
<comment type="caution">
    <text evidence="16">The sequence shown here is derived from an EMBL/GenBank/DDBJ whole genome shotgun (WGS) entry which is preliminary data.</text>
</comment>
<feature type="binding site" evidence="14">
    <location>
        <position position="65"/>
    </location>
    <ligand>
        <name>Fe cation</name>
        <dbReference type="ChEBI" id="CHEBI:24875"/>
    </ligand>
</feature>
<keyword evidence="14" id="KW-0408">Iron</keyword>
<accession>A0A6L7G9H4</accession>
<evidence type="ECO:0000256" key="3">
    <source>
        <dbReference type="ARBA" id="ARBA00009292"/>
    </source>
</evidence>
<comment type="function">
    <text evidence="9">This enzyme recycles the H(2) produced by nitrogenase to increase the production of ATP and to protect nitrogenase against inhibition or damage by O(2) under carbon- or phosphate-limited conditions.</text>
</comment>
<evidence type="ECO:0000313" key="17">
    <source>
        <dbReference type="Proteomes" id="UP000477911"/>
    </source>
</evidence>
<dbReference type="GO" id="GO:0005886">
    <property type="term" value="C:plasma membrane"/>
    <property type="evidence" value="ECO:0007669"/>
    <property type="project" value="UniProtKB-SubCell"/>
</dbReference>
<sequence length="578" mass="62791">MSKTIVVDPLTRIEGHLRIEAGVDETGRVISALSSGTQVRGIEIILKGRDPRDAWAFAQRICGVCTLVHGLASVRAVEDALKIEIPENAQLIRNLMAGCQLVQDHVMHFYHLQAMDWVNPVSALKADPAEAARIAAAQDYPESSLSHFTAVQAQLKTLVDSGQLGIFRGGFWDHPGYRLSPEVNLIVLSHYLDGLKWQRDVGKIMAIFGGKDPHPNLVVGGVPCAIAAGEGDLPGGGDGTAVNLTMLQKVQALITQMNTFVSRVYLPDLELIAGAYSDWFTRGEGVRNFLAYGDFGGTVDNGFGVPRGVVLNRDLTSVRPIDLGDQDQIREFISNAWYSYEGGKDQGLHPYAGETTLAYDGPQPPFANLSKAGGYSWLKSPRWREHPIEVGPLARLVVMRAAGEARSGQLTDQILGRLGLPFEAVYSTMGRILARGIEAQIMCERMQVWQDRLMANIAKGDLKTFDGSAWNPSKWPKKAQGVGYVEAPRGSLAHWITFEDGKITNYQAVVPTTWNAGPVDPMGQPGPYEAALLDDHTLAIPDQPLELLRTIHSFDPCMACAAHVLGGGGEEIVSVKIA</sequence>
<dbReference type="InterPro" id="IPR029014">
    <property type="entry name" value="NiFe-Hase_large"/>
</dbReference>
<dbReference type="EMBL" id="WUMU01000026">
    <property type="protein sequence ID" value="MXN20312.1"/>
    <property type="molecule type" value="Genomic_DNA"/>
</dbReference>